<dbReference type="Gene3D" id="3.30.420.40">
    <property type="match status" value="2"/>
</dbReference>
<dbReference type="NCBIfam" id="TIGR00744">
    <property type="entry name" value="ROK_glcA_fam"/>
    <property type="match status" value="1"/>
</dbReference>
<evidence type="ECO:0000313" key="9">
    <source>
        <dbReference type="EMBL" id="AEI11951.1"/>
    </source>
</evidence>
<dbReference type="PROSITE" id="PS01125">
    <property type="entry name" value="ROK"/>
    <property type="match status" value="1"/>
</dbReference>
<evidence type="ECO:0000256" key="7">
    <source>
        <dbReference type="ARBA" id="ARBA00022840"/>
    </source>
</evidence>
<reference evidence="10" key="1">
    <citation type="submission" date="2011-04" db="EMBL/GenBank/DDBJ databases">
        <title>Complete sequence of Cellvibrio gilvus ATCC 13127.</title>
        <authorList>
            <person name="Lucas S."/>
            <person name="Han J."/>
            <person name="Lapidus A."/>
            <person name="Cheng J.-F."/>
            <person name="Goodwin L."/>
            <person name="Pitluck S."/>
            <person name="Peters L."/>
            <person name="Munk A."/>
            <person name="Detter J.C."/>
            <person name="Han C."/>
            <person name="Tapia R."/>
            <person name="Land M."/>
            <person name="Hauser L."/>
            <person name="Kyrpides N."/>
            <person name="Ivanova N."/>
            <person name="Ovchinnikova G."/>
            <person name="Pagani I."/>
            <person name="Mead D."/>
            <person name="Brumm P."/>
            <person name="Woyke T."/>
        </authorList>
    </citation>
    <scope>NUCLEOTIDE SEQUENCE [LARGE SCALE GENOMIC DNA]</scope>
    <source>
        <strain evidence="10">ATCC 13127 / NRRL B-14078</strain>
    </source>
</reference>
<dbReference type="EC" id="2.7.1.2" evidence="2"/>
<evidence type="ECO:0000256" key="4">
    <source>
        <dbReference type="ARBA" id="ARBA00022679"/>
    </source>
</evidence>
<evidence type="ECO:0000256" key="3">
    <source>
        <dbReference type="ARBA" id="ARBA00014701"/>
    </source>
</evidence>
<dbReference type="Pfam" id="PF00480">
    <property type="entry name" value="ROK"/>
    <property type="match status" value="1"/>
</dbReference>
<keyword evidence="7" id="KW-0067">ATP-binding</keyword>
<evidence type="ECO:0000313" key="10">
    <source>
        <dbReference type="Proteomes" id="UP000000485"/>
    </source>
</evidence>
<dbReference type="STRING" id="593907.Celgi_1432"/>
<protein>
    <recommendedName>
        <fullName evidence="3">Glucokinase</fullName>
        <ecNumber evidence="2">2.7.1.2</ecNumber>
    </recommendedName>
    <alternativeName>
        <fullName evidence="8">Glucose kinase</fullName>
    </alternativeName>
</protein>
<evidence type="ECO:0000256" key="8">
    <source>
        <dbReference type="ARBA" id="ARBA00032386"/>
    </source>
</evidence>
<dbReference type="GO" id="GO:0005524">
    <property type="term" value="F:ATP binding"/>
    <property type="evidence" value="ECO:0007669"/>
    <property type="project" value="UniProtKB-KW"/>
</dbReference>
<evidence type="ECO:0000256" key="6">
    <source>
        <dbReference type="ARBA" id="ARBA00022777"/>
    </source>
</evidence>
<dbReference type="AlphaFoldDB" id="F8A3P8"/>
<dbReference type="InterPro" id="IPR000600">
    <property type="entry name" value="ROK"/>
</dbReference>
<dbReference type="CDD" id="cd24061">
    <property type="entry name" value="ASKHA_NBD_ROK_SgGLK-like"/>
    <property type="match status" value="1"/>
</dbReference>
<dbReference type="SUPFAM" id="SSF53067">
    <property type="entry name" value="Actin-like ATPase domain"/>
    <property type="match status" value="1"/>
</dbReference>
<evidence type="ECO:0000256" key="5">
    <source>
        <dbReference type="ARBA" id="ARBA00022741"/>
    </source>
</evidence>
<keyword evidence="4" id="KW-0808">Transferase</keyword>
<proteinExistence type="inferred from homology"/>
<evidence type="ECO:0000256" key="2">
    <source>
        <dbReference type="ARBA" id="ARBA00012323"/>
    </source>
</evidence>
<dbReference type="eggNOG" id="COG1940">
    <property type="taxonomic scope" value="Bacteria"/>
</dbReference>
<keyword evidence="5" id="KW-0547">Nucleotide-binding</keyword>
<dbReference type="RefSeq" id="WP_013883470.1">
    <property type="nucleotide sequence ID" value="NC_015671.1"/>
</dbReference>
<dbReference type="OrthoDB" id="9810372at2"/>
<comment type="similarity">
    <text evidence="1">Belongs to the ROK (NagC/XylR) family.</text>
</comment>
<dbReference type="GO" id="GO:0006096">
    <property type="term" value="P:glycolytic process"/>
    <property type="evidence" value="ECO:0007669"/>
    <property type="project" value="InterPro"/>
</dbReference>
<dbReference type="InterPro" id="IPR004654">
    <property type="entry name" value="ROK_glcA"/>
</dbReference>
<organism evidence="9 10">
    <name type="scientific">Cellulomonas gilvus (strain ATCC 13127 / NRRL B-14078)</name>
    <name type="common">Cellvibrio gilvus</name>
    <dbReference type="NCBI Taxonomy" id="593907"/>
    <lineage>
        <taxon>Bacteria</taxon>
        <taxon>Bacillati</taxon>
        <taxon>Actinomycetota</taxon>
        <taxon>Actinomycetes</taxon>
        <taxon>Micrococcales</taxon>
        <taxon>Cellulomonadaceae</taxon>
        <taxon>Cellulomonas</taxon>
    </lineage>
</organism>
<dbReference type="GO" id="GO:0004340">
    <property type="term" value="F:glucokinase activity"/>
    <property type="evidence" value="ECO:0007669"/>
    <property type="project" value="UniProtKB-EC"/>
</dbReference>
<dbReference type="PANTHER" id="PTHR18964:SF173">
    <property type="entry name" value="GLUCOKINASE"/>
    <property type="match status" value="1"/>
</dbReference>
<sequence>MHAIGVDIGGTKIAAGVVDDEGRILAKTRRDTEPDDAASIDAAIADVYAELSAQHKIGAIGLAAAGFVAADRSGVLFAPNIAWRDYPLRDRVAALIDERLEIVVENDANAAGWAEFRYGAAREVEDMLTLTIGTGLGGAIVSHGQLVRGFAGVAAEVGHMRVVPGGHYCGCGHEGCWEQYASGSALVRDAQAAVVAYPDRAARILELAGGEVDKIIGPHVTAAAEEGDALAIDLLAELGRWIGEGAASVAALLDPAMVVIGGGVAAAGDLLLTPARKGFADQLSARGHRPEAEIVVAAMGNDAGIVGAADLARI</sequence>
<name>F8A3P8_CELGA</name>
<keyword evidence="10" id="KW-1185">Reference proteome</keyword>
<dbReference type="GO" id="GO:0005737">
    <property type="term" value="C:cytoplasm"/>
    <property type="evidence" value="ECO:0007669"/>
    <property type="project" value="InterPro"/>
</dbReference>
<dbReference type="Proteomes" id="UP000000485">
    <property type="component" value="Chromosome"/>
</dbReference>
<dbReference type="KEGG" id="cga:Celgi_1432"/>
<dbReference type="EMBL" id="CP002665">
    <property type="protein sequence ID" value="AEI11951.1"/>
    <property type="molecule type" value="Genomic_DNA"/>
</dbReference>
<dbReference type="PANTHER" id="PTHR18964">
    <property type="entry name" value="ROK (REPRESSOR, ORF, KINASE) FAMILY"/>
    <property type="match status" value="1"/>
</dbReference>
<dbReference type="InterPro" id="IPR043129">
    <property type="entry name" value="ATPase_NBD"/>
</dbReference>
<dbReference type="InterPro" id="IPR049874">
    <property type="entry name" value="ROK_cs"/>
</dbReference>
<accession>F8A3P8</accession>
<gene>
    <name evidence="9" type="ordered locus">Celgi_1432</name>
</gene>
<keyword evidence="6 9" id="KW-0418">Kinase</keyword>
<dbReference type="HOGENOM" id="CLU_036604_0_0_11"/>
<evidence type="ECO:0000256" key="1">
    <source>
        <dbReference type="ARBA" id="ARBA00006479"/>
    </source>
</evidence>